<proteinExistence type="predicted"/>
<name>A0A0D9YQ41_9ORYZ</name>
<feature type="region of interest" description="Disordered" evidence="3">
    <location>
        <begin position="1056"/>
        <end position="1106"/>
    </location>
</feature>
<accession>A0A0D9YQ41</accession>
<dbReference type="PROSITE" id="PS51035">
    <property type="entry name" value="BAG"/>
    <property type="match status" value="1"/>
</dbReference>
<feature type="compositionally biased region" description="Basic and acidic residues" evidence="3">
    <location>
        <begin position="1160"/>
        <end position="1169"/>
    </location>
</feature>
<feature type="compositionally biased region" description="Polar residues" evidence="3">
    <location>
        <begin position="903"/>
        <end position="918"/>
    </location>
</feature>
<reference evidence="5" key="2">
    <citation type="submission" date="2018-05" db="EMBL/GenBank/DDBJ databases">
        <title>OgluRS3 (Oryza glumaepatula Reference Sequence Version 3).</title>
        <authorList>
            <person name="Zhang J."/>
            <person name="Kudrna D."/>
            <person name="Lee S."/>
            <person name="Talag J."/>
            <person name="Welchert J."/>
            <person name="Wing R.A."/>
        </authorList>
    </citation>
    <scope>NUCLEOTIDE SEQUENCE [LARGE SCALE GENOMIC DNA]</scope>
</reference>
<feature type="compositionally biased region" description="Basic and acidic residues" evidence="3">
    <location>
        <begin position="1056"/>
        <end position="1093"/>
    </location>
</feature>
<reference evidence="5" key="1">
    <citation type="submission" date="2015-04" db="UniProtKB">
        <authorList>
            <consortium name="EnsemblPlants"/>
        </authorList>
    </citation>
    <scope>IDENTIFICATION</scope>
</reference>
<feature type="compositionally biased region" description="Basic and acidic residues" evidence="3">
    <location>
        <begin position="890"/>
        <end position="901"/>
    </location>
</feature>
<dbReference type="GO" id="GO:0009506">
    <property type="term" value="C:plasmodesma"/>
    <property type="evidence" value="ECO:0007669"/>
    <property type="project" value="TreeGrafter"/>
</dbReference>
<dbReference type="GO" id="GO:0006457">
    <property type="term" value="P:protein folding"/>
    <property type="evidence" value="ECO:0007669"/>
    <property type="project" value="TreeGrafter"/>
</dbReference>
<dbReference type="SUPFAM" id="SSF63491">
    <property type="entry name" value="BAG domain"/>
    <property type="match status" value="1"/>
</dbReference>
<dbReference type="Pfam" id="PF02179">
    <property type="entry name" value="BAG"/>
    <property type="match status" value="1"/>
</dbReference>
<dbReference type="InterPro" id="IPR040400">
    <property type="entry name" value="BAG5/6/7/8"/>
</dbReference>
<keyword evidence="1" id="KW-0143">Chaperone</keyword>
<dbReference type="Gene3D" id="1.20.58.120">
    <property type="entry name" value="BAG domain"/>
    <property type="match status" value="1"/>
</dbReference>
<feature type="compositionally biased region" description="Basic and acidic residues" evidence="3">
    <location>
        <begin position="280"/>
        <end position="299"/>
    </location>
</feature>
<dbReference type="FunFam" id="1.20.58.120:FF:000010">
    <property type="entry name" value="BAG family molecular chaperone regulator 6"/>
    <property type="match status" value="1"/>
</dbReference>
<dbReference type="InterPro" id="IPR000048">
    <property type="entry name" value="IQ_motif_EF-hand-BS"/>
</dbReference>
<feature type="compositionally biased region" description="Basic and acidic residues" evidence="3">
    <location>
        <begin position="246"/>
        <end position="261"/>
    </location>
</feature>
<evidence type="ECO:0000256" key="1">
    <source>
        <dbReference type="ARBA" id="ARBA00023186"/>
    </source>
</evidence>
<dbReference type="InterPro" id="IPR003103">
    <property type="entry name" value="BAG_domain"/>
</dbReference>
<keyword evidence="2" id="KW-0175">Coiled coil</keyword>
<evidence type="ECO:0000256" key="2">
    <source>
        <dbReference type="SAM" id="Coils"/>
    </source>
</evidence>
<dbReference type="Gramene" id="OGLUM02G11210.1">
    <property type="protein sequence ID" value="OGLUM02G11210.1"/>
    <property type="gene ID" value="OGLUM02G11210"/>
</dbReference>
<evidence type="ECO:0000259" key="4">
    <source>
        <dbReference type="PROSITE" id="PS51035"/>
    </source>
</evidence>
<dbReference type="GO" id="GO:0051087">
    <property type="term" value="F:protein-folding chaperone binding"/>
    <property type="evidence" value="ECO:0007669"/>
    <property type="project" value="InterPro"/>
</dbReference>
<feature type="compositionally biased region" description="Polar residues" evidence="3">
    <location>
        <begin position="834"/>
        <end position="853"/>
    </location>
</feature>
<evidence type="ECO:0000256" key="3">
    <source>
        <dbReference type="SAM" id="MobiDB-lite"/>
    </source>
</evidence>
<evidence type="ECO:0000313" key="6">
    <source>
        <dbReference type="Proteomes" id="UP000026961"/>
    </source>
</evidence>
<feature type="compositionally biased region" description="Polar residues" evidence="3">
    <location>
        <begin position="1173"/>
        <end position="1182"/>
    </location>
</feature>
<feature type="coiled-coil region" evidence="2">
    <location>
        <begin position="589"/>
        <end position="616"/>
    </location>
</feature>
<feature type="compositionally biased region" description="Polar residues" evidence="3">
    <location>
        <begin position="730"/>
        <end position="739"/>
    </location>
</feature>
<feature type="compositionally biased region" description="Polar residues" evidence="3">
    <location>
        <begin position="949"/>
        <end position="963"/>
    </location>
</feature>
<feature type="region of interest" description="Disordered" evidence="3">
    <location>
        <begin position="246"/>
        <end position="482"/>
    </location>
</feature>
<feature type="compositionally biased region" description="Polar residues" evidence="3">
    <location>
        <begin position="930"/>
        <end position="941"/>
    </location>
</feature>
<feature type="region of interest" description="Disordered" evidence="3">
    <location>
        <begin position="147"/>
        <end position="170"/>
    </location>
</feature>
<feature type="region of interest" description="Disordered" evidence="3">
    <location>
        <begin position="871"/>
        <end position="976"/>
    </location>
</feature>
<feature type="compositionally biased region" description="Basic and acidic residues" evidence="3">
    <location>
        <begin position="741"/>
        <end position="755"/>
    </location>
</feature>
<dbReference type="PROSITE" id="PS50096">
    <property type="entry name" value="IQ"/>
    <property type="match status" value="1"/>
</dbReference>
<dbReference type="Pfam" id="PF00612">
    <property type="entry name" value="IQ"/>
    <property type="match status" value="1"/>
</dbReference>
<dbReference type="PANTHER" id="PTHR33322">
    <property type="entry name" value="BAG DOMAIN CONTAINING PROTEIN, EXPRESSED"/>
    <property type="match status" value="1"/>
</dbReference>
<dbReference type="HOGENOM" id="CLU_007808_0_0_1"/>
<dbReference type="SMART" id="SM00264">
    <property type="entry name" value="BAG"/>
    <property type="match status" value="1"/>
</dbReference>
<dbReference type="Proteomes" id="UP000026961">
    <property type="component" value="Chromosome 2"/>
</dbReference>
<feature type="compositionally biased region" description="Basic and acidic residues" evidence="3">
    <location>
        <begin position="308"/>
        <end position="336"/>
    </location>
</feature>
<feature type="region of interest" description="Disordered" evidence="3">
    <location>
        <begin position="1123"/>
        <end position="1188"/>
    </location>
</feature>
<dbReference type="eggNOG" id="ENOG502QRHM">
    <property type="taxonomic scope" value="Eukaryota"/>
</dbReference>
<feature type="region of interest" description="Disordered" evidence="3">
    <location>
        <begin position="783"/>
        <end position="855"/>
    </location>
</feature>
<feature type="compositionally biased region" description="Basic and acidic residues" evidence="3">
    <location>
        <begin position="436"/>
        <end position="481"/>
    </location>
</feature>
<dbReference type="PANTHER" id="PTHR33322:SF16">
    <property type="entry name" value="BAG FAMILY MOLECULAR CHAPERONE REGULATOR 6"/>
    <property type="match status" value="1"/>
</dbReference>
<dbReference type="EnsemblPlants" id="OGLUM02G11210.1">
    <property type="protein sequence ID" value="OGLUM02G11210.1"/>
    <property type="gene ID" value="OGLUM02G11210"/>
</dbReference>
<keyword evidence="6" id="KW-1185">Reference proteome</keyword>
<dbReference type="STRING" id="40148.A0A0D9YQ41"/>
<organism evidence="5">
    <name type="scientific">Oryza glumipatula</name>
    <dbReference type="NCBI Taxonomy" id="40148"/>
    <lineage>
        <taxon>Eukaryota</taxon>
        <taxon>Viridiplantae</taxon>
        <taxon>Streptophyta</taxon>
        <taxon>Embryophyta</taxon>
        <taxon>Tracheophyta</taxon>
        <taxon>Spermatophyta</taxon>
        <taxon>Magnoliopsida</taxon>
        <taxon>Liliopsida</taxon>
        <taxon>Poales</taxon>
        <taxon>Poaceae</taxon>
        <taxon>BOP clade</taxon>
        <taxon>Oryzoideae</taxon>
        <taxon>Oryzeae</taxon>
        <taxon>Oryzinae</taxon>
        <taxon>Oryza</taxon>
    </lineage>
</organism>
<feature type="domain" description="BAG" evidence="4">
    <location>
        <begin position="588"/>
        <end position="664"/>
    </location>
</feature>
<feature type="compositionally biased region" description="Basic and acidic residues" evidence="3">
    <location>
        <begin position="919"/>
        <end position="928"/>
    </location>
</feature>
<evidence type="ECO:0000313" key="5">
    <source>
        <dbReference type="EnsemblPlants" id="OGLUM02G11210.1"/>
    </source>
</evidence>
<dbReference type="InterPro" id="IPR036533">
    <property type="entry name" value="BAG_dom_sf"/>
</dbReference>
<feature type="compositionally biased region" description="Basic and acidic residues" evidence="3">
    <location>
        <begin position="821"/>
        <end position="832"/>
    </location>
</feature>
<protein>
    <recommendedName>
        <fullName evidence="4">BAG domain-containing protein</fullName>
    </recommendedName>
</protein>
<sequence>MYPANQYMDPYYSHYRNHAPYAYYPPSGCWEVSHPRMAMDSSCRPPSYGPWPNMNHLHPPEFHSCCNHTYPPGYYSFRPPSPQEIPPPHLYYHGPFPQHPNAYPSYFAPPPPYPVDQTAYGYDKFKSHCCGCPNHSCHGGERSNIKIEEERPEVNPDTEQRDASGSDIVRHPNYQNQAIWLPSGNMNDKENKKSMELPPQFYNGWIPVSGKWVGDVKQQDQDDQKAKQFQWPIFWMPAGYNEKRQEAKELKEVDESPKVSEEAPPSPKIKIIPLSWFENGHNDQKPSVKDESHHNERSTVKKQSAGTEHQDGREMKNIPLMPKKESEEKKPARENYKTIPVMPRKDDEENKPAGGNYRIIPVMPVKESDDKKPEASVQRDEKKASSTEKEEENGKRSNEESSKAKNSKLPPVCLRVDPLPRKKSGSGSSRSPSPPTRKDADIAKKDVKEIHMQKQDAKQSDPKKERTVSEAKEKAHDEMNKGRAYGNETMQAASVKQMQEEQFPMSLADQKVQATGVNFDAQENVGEKNLQGSDKNTEGEAKIQGEPAKDYDTTPRINFSEVDAAVCIQSAYRGYNVRRWQPLEKLRMIKNVNEQMKDLKEQLQGIEASSKQLTVKEQVAINETIMNLLLKLDTIQGLHPTVREVRKSVARELISLQEKLDCLCKQSSGESIHTNGEKEKPEAMENNFQNTDPVSAIEASEKEKAAGVDEEQGLSTINSKLLMPDAVSSVVSMDTTQDADPSDHIEESNTTKEEAPNNGGKVATQCDCQGEPSMDVMGDAALLGHSTEQKQQIEESNAISMDKSCEREKDVPPVGGQEIPSGDHMEPLHDEALSENSNELQQCTTSERSSTVISPAAADNSMITMAATSVESSVSADKVSPVEGQVTEAAVEHAPVEKDQCEEPNTTIVDSGDSSVSLKNEELQDHDQAPSGSSIMSNSAEQPEEASDVNMQQQVENLDTTQDATEESDATPEIGMVDVTYADTENYVQSPLLQTTSKLQSTTGQNVLKEPEAAKQSDVSCEYESVLVGKQNESANNLTGDSAKEEPPLVGLGMEADTHESAPRELKDEPILPETERSELSCEHGDITGHEDSEMYAPPECETDVQKESCCVDRRRADMQVPKEVECDELGDDNPKEDASVQTENMASEEASLASATPDGMKDENKVAEETTSDYATPYSSKSDNENKLAEENQKLKEMLQNLLASGSDQMGVITELSEKVKTLERKLARKKRPKPSLTRSINVIRELNIFLVLFFWLRKLLLLHTYHMHIIISAISTKARTCGRGVGAELCATHAGFDLERRSIMITIGPSQVFEKFSDMQDSRR</sequence>
<feature type="region of interest" description="Disordered" evidence="3">
    <location>
        <begin position="730"/>
        <end position="771"/>
    </location>
</feature>
<feature type="compositionally biased region" description="Basic and acidic residues" evidence="3">
    <location>
        <begin position="366"/>
        <end position="403"/>
    </location>
</feature>